<reference evidence="1" key="3">
    <citation type="submission" date="2024-01" db="EMBL/GenBank/DDBJ databases">
        <authorList>
            <person name="Coelho M.A."/>
            <person name="David-Palma M."/>
            <person name="Shea T."/>
            <person name="Sun S."/>
            <person name="Cuomo C.A."/>
            <person name="Heitman J."/>
        </authorList>
    </citation>
    <scope>NUCLEOTIDE SEQUENCE</scope>
    <source>
        <strain evidence="1">CBS 7841</strain>
    </source>
</reference>
<name>A0A1E3IPG4_9TREE</name>
<dbReference type="KEGG" id="cdep:91087335"/>
<evidence type="ECO:0000313" key="2">
    <source>
        <dbReference type="Proteomes" id="UP000094043"/>
    </source>
</evidence>
<sequence>MSNLDRSVLSSDIATLRSTSPKLLQFALSLSVTDQRQTPLETLQSFSPSTATPASSQSLAKAYIQEMRQLEAMNKSKNDQVIGDQIDRLRAKGEEMQSALEEIKV</sequence>
<accession>A0A1E3IPG4</accession>
<keyword evidence="2" id="KW-1185">Reference proteome</keyword>
<proteinExistence type="predicted"/>
<dbReference type="GeneID" id="91087335"/>
<reference evidence="1" key="1">
    <citation type="submission" date="2016-06" db="EMBL/GenBank/DDBJ databases">
        <authorList>
            <person name="Cuomo C."/>
            <person name="Litvintseva A."/>
            <person name="Heitman J."/>
            <person name="Chen Y."/>
            <person name="Sun S."/>
            <person name="Springer D."/>
            <person name="Dromer F."/>
            <person name="Young S."/>
            <person name="Zeng Q."/>
            <person name="Chapman S."/>
            <person name="Gujja S."/>
            <person name="Saif S."/>
            <person name="Birren B."/>
        </authorList>
    </citation>
    <scope>NUCLEOTIDE SEQUENCE</scope>
    <source>
        <strain evidence="1">CBS 7841</strain>
    </source>
</reference>
<reference evidence="1" key="2">
    <citation type="journal article" date="2022" name="Elife">
        <title>Obligate sexual reproduction of a homothallic fungus closely related to the Cryptococcus pathogenic species complex.</title>
        <authorList>
            <person name="Passer A.R."/>
            <person name="Clancey S.A."/>
            <person name="Shea T."/>
            <person name="David-Palma M."/>
            <person name="Averette A.F."/>
            <person name="Boekhout T."/>
            <person name="Porcel B.M."/>
            <person name="Nowrousian M."/>
            <person name="Cuomo C.A."/>
            <person name="Sun S."/>
            <person name="Heitman J."/>
            <person name="Coelho M.A."/>
        </authorList>
    </citation>
    <scope>NUCLEOTIDE SEQUENCE</scope>
    <source>
        <strain evidence="1">CBS 7841</strain>
    </source>
</reference>
<evidence type="ECO:0000313" key="1">
    <source>
        <dbReference type="EMBL" id="WVN87927.1"/>
    </source>
</evidence>
<dbReference type="OrthoDB" id="2571264at2759"/>
<dbReference type="Proteomes" id="UP000094043">
    <property type="component" value="Chromosome 3"/>
</dbReference>
<organism evidence="1 2">
    <name type="scientific">Cryptococcus depauperatus CBS 7841</name>
    <dbReference type="NCBI Taxonomy" id="1295531"/>
    <lineage>
        <taxon>Eukaryota</taxon>
        <taxon>Fungi</taxon>
        <taxon>Dikarya</taxon>
        <taxon>Basidiomycota</taxon>
        <taxon>Agaricomycotina</taxon>
        <taxon>Tremellomycetes</taxon>
        <taxon>Tremellales</taxon>
        <taxon>Cryptococcaceae</taxon>
        <taxon>Cryptococcus</taxon>
    </lineage>
</organism>
<dbReference type="VEuPathDB" id="FungiDB:L203_01602"/>
<dbReference type="AlphaFoldDB" id="A0A1E3IPG4"/>
<dbReference type="RefSeq" id="XP_066068627.1">
    <property type="nucleotide sequence ID" value="XM_066212530.1"/>
</dbReference>
<gene>
    <name evidence="1" type="ORF">L203_103124</name>
</gene>
<protein>
    <submittedName>
        <fullName evidence="1">Uncharacterized protein</fullName>
    </submittedName>
</protein>
<dbReference type="EMBL" id="CP143786">
    <property type="protein sequence ID" value="WVN87927.1"/>
    <property type="molecule type" value="Genomic_DNA"/>
</dbReference>